<dbReference type="Proteomes" id="UP001221413">
    <property type="component" value="Unassembled WGS sequence"/>
</dbReference>
<reference evidence="2" key="1">
    <citation type="submission" date="2023-01" db="EMBL/GenBank/DDBJ databases">
        <title>The chitinases involved in constricting ring structure development in the nematode-trapping fungus Drechslerella dactyloides.</title>
        <authorList>
            <person name="Wang R."/>
            <person name="Zhang L."/>
            <person name="Tang P."/>
            <person name="Li S."/>
            <person name="Liang L."/>
        </authorList>
    </citation>
    <scope>NUCLEOTIDE SEQUENCE</scope>
    <source>
        <strain evidence="2">YMF1.00031</strain>
    </source>
</reference>
<feature type="compositionally biased region" description="Polar residues" evidence="1">
    <location>
        <begin position="442"/>
        <end position="451"/>
    </location>
</feature>
<evidence type="ECO:0000313" key="3">
    <source>
        <dbReference type="Proteomes" id="UP001221413"/>
    </source>
</evidence>
<evidence type="ECO:0000313" key="2">
    <source>
        <dbReference type="EMBL" id="KAJ6256409.1"/>
    </source>
</evidence>
<dbReference type="AlphaFoldDB" id="A0AAD6IQ69"/>
<accession>A0AAD6IQ69</accession>
<feature type="region of interest" description="Disordered" evidence="1">
    <location>
        <begin position="359"/>
        <end position="381"/>
    </location>
</feature>
<feature type="compositionally biased region" description="Polar residues" evidence="1">
    <location>
        <begin position="365"/>
        <end position="377"/>
    </location>
</feature>
<organism evidence="2 3">
    <name type="scientific">Drechslerella dactyloides</name>
    <name type="common">Nematode-trapping fungus</name>
    <name type="synonym">Arthrobotrys dactyloides</name>
    <dbReference type="NCBI Taxonomy" id="74499"/>
    <lineage>
        <taxon>Eukaryota</taxon>
        <taxon>Fungi</taxon>
        <taxon>Dikarya</taxon>
        <taxon>Ascomycota</taxon>
        <taxon>Pezizomycotina</taxon>
        <taxon>Orbiliomycetes</taxon>
        <taxon>Orbiliales</taxon>
        <taxon>Orbiliaceae</taxon>
        <taxon>Drechslerella</taxon>
    </lineage>
</organism>
<keyword evidence="3" id="KW-1185">Reference proteome</keyword>
<name>A0AAD6IQ69_DREDA</name>
<gene>
    <name evidence="2" type="ORF">Dda_8909</name>
</gene>
<dbReference type="EMBL" id="JAQGDS010000013">
    <property type="protein sequence ID" value="KAJ6256409.1"/>
    <property type="molecule type" value="Genomic_DNA"/>
</dbReference>
<proteinExistence type="predicted"/>
<feature type="region of interest" description="Disordered" evidence="1">
    <location>
        <begin position="324"/>
        <end position="347"/>
    </location>
</feature>
<evidence type="ECO:0000256" key="1">
    <source>
        <dbReference type="SAM" id="MobiDB-lite"/>
    </source>
</evidence>
<feature type="region of interest" description="Disordered" evidence="1">
    <location>
        <begin position="412"/>
        <end position="451"/>
    </location>
</feature>
<protein>
    <submittedName>
        <fullName evidence="2">Uncharacterized protein</fullName>
    </submittedName>
</protein>
<comment type="caution">
    <text evidence="2">The sequence shown here is derived from an EMBL/GenBank/DDBJ whole genome shotgun (WGS) entry which is preliminary data.</text>
</comment>
<sequence length="451" mass="50117">MHLDRRLLLPLAGIPLTNAYFLTFQLRPVELPTILQLVSSSDDSGEQMFDPSAIERPGTTIQEPVNNIDVNNPLSLPQEIDLGRAEPAGTAGTTTIAGRVTIPASRPMYQPIADYSAGRISSGRRLSTFLSDELDLSNTSEQQPLLRQSSYNEDGVLTVGQNVPRYSAGRCIEFRSAREGLLLDSMTFSDFAEDDQLPLAISLFSAAGCRANTLITTIEELDFTTDPSKLTVPLAYLEQPVSSRFSALPIYFNPNGLQVEPVSSQDIGESIERPTRPVNVLDTSLQESINLDENLLPGDEDYWADFDTPWDELRGDFQDVGTFNLGRYGEEEEEFKGTTPPRRRPRPLQFYVNPALRYRSDSATRPRSRSLGASPSVNPFEINEDNEEQIVQNTGEQDRAFLLEEDDDNWAGDLDESLDFGDTWAVNRDPQSGGLDPRQRRNGASSNNRGM</sequence>